<reference evidence="2 3" key="1">
    <citation type="submission" date="2019-09" db="EMBL/GenBank/DDBJ databases">
        <title>Draft genome sequencing and comparative genomics of hatchery-associated Vibrios.</title>
        <authorList>
            <person name="Kehlet-Delgado H."/>
            <person name="Mueller R.S."/>
        </authorList>
    </citation>
    <scope>NUCLEOTIDE SEQUENCE [LARGE SCALE GENOMIC DNA]</scope>
    <source>
        <strain evidence="2 3">081416A</strain>
    </source>
</reference>
<evidence type="ECO:0000256" key="1">
    <source>
        <dbReference type="SAM" id="Phobius"/>
    </source>
</evidence>
<organism evidence="2 3">
    <name type="scientific">Vibrio alginolyticus</name>
    <dbReference type="NCBI Taxonomy" id="663"/>
    <lineage>
        <taxon>Bacteria</taxon>
        <taxon>Pseudomonadati</taxon>
        <taxon>Pseudomonadota</taxon>
        <taxon>Gammaproteobacteria</taxon>
        <taxon>Vibrionales</taxon>
        <taxon>Vibrionaceae</taxon>
        <taxon>Vibrio</taxon>
    </lineage>
</organism>
<dbReference type="EMBL" id="VTYF01000015">
    <property type="protein sequence ID" value="NOI11205.1"/>
    <property type="molecule type" value="Genomic_DNA"/>
</dbReference>
<name>A0A7Y4B618_VIBAL</name>
<dbReference type="AlphaFoldDB" id="A0A7Y4B618"/>
<proteinExistence type="predicted"/>
<feature type="transmembrane region" description="Helical" evidence="1">
    <location>
        <begin position="12"/>
        <end position="35"/>
    </location>
</feature>
<keyword evidence="1" id="KW-1133">Transmembrane helix</keyword>
<comment type="caution">
    <text evidence="2">The sequence shown here is derived from an EMBL/GenBank/DDBJ whole genome shotgun (WGS) entry which is preliminary data.</text>
</comment>
<protein>
    <submittedName>
        <fullName evidence="2">Uncharacterized protein</fullName>
    </submittedName>
</protein>
<keyword evidence="1" id="KW-0812">Transmembrane</keyword>
<dbReference type="RefSeq" id="WP_171346146.1">
    <property type="nucleotide sequence ID" value="NZ_VTYF01000015.1"/>
</dbReference>
<sequence length="246" mass="27548">MTTFKIFKSAQLTCIALSSLTLVIGITHLAGFLVLNKQNAQLYQSIVNAIKNQTSNEQSATPNTSEPDITTLLAANPRVSNILSYRLRHDPQLSNHTTFIQELHKAVLEDNTRKLAFEQLKEAGATRSELLNIDSDTYLFRDKWVVTIKPGSYFYERPFSKVLFFNEAFTFPPCTEGYEPYVAQLSTNAEASINIVKDTTYSLYGHRAIAKDRSGKIILDNLTDRIMIDAGCAPVETESEEPETDA</sequence>
<accession>A0A7Y4B618</accession>
<evidence type="ECO:0000313" key="3">
    <source>
        <dbReference type="Proteomes" id="UP000532247"/>
    </source>
</evidence>
<gene>
    <name evidence="2" type="ORF">F0254_20430</name>
</gene>
<keyword evidence="1" id="KW-0472">Membrane</keyword>
<dbReference type="Proteomes" id="UP000532247">
    <property type="component" value="Unassembled WGS sequence"/>
</dbReference>
<evidence type="ECO:0000313" key="2">
    <source>
        <dbReference type="EMBL" id="NOI11205.1"/>
    </source>
</evidence>